<dbReference type="PROSITE" id="PS51296">
    <property type="entry name" value="RIESKE"/>
    <property type="match status" value="1"/>
</dbReference>
<evidence type="ECO:0000256" key="3">
    <source>
        <dbReference type="ARBA" id="ARBA00023004"/>
    </source>
</evidence>
<dbReference type="Gene3D" id="2.102.10.10">
    <property type="entry name" value="Rieske [2Fe-2S] iron-sulphur domain"/>
    <property type="match status" value="1"/>
</dbReference>
<protein>
    <recommendedName>
        <fullName evidence="5">Rieske domain-containing protein</fullName>
    </recommendedName>
</protein>
<dbReference type="SUPFAM" id="SSF50022">
    <property type="entry name" value="ISP domain"/>
    <property type="match status" value="1"/>
</dbReference>
<evidence type="ECO:0000313" key="7">
    <source>
        <dbReference type="Proteomes" id="UP000250079"/>
    </source>
</evidence>
<feature type="domain" description="Rieske" evidence="5">
    <location>
        <begin position="86"/>
        <end position="175"/>
    </location>
</feature>
<evidence type="ECO:0000259" key="5">
    <source>
        <dbReference type="PROSITE" id="PS51296"/>
    </source>
</evidence>
<dbReference type="GO" id="GO:0051537">
    <property type="term" value="F:2 iron, 2 sulfur cluster binding"/>
    <property type="evidence" value="ECO:0007669"/>
    <property type="project" value="UniProtKB-KW"/>
</dbReference>
<dbReference type="OrthoDB" id="311718at2"/>
<keyword evidence="7" id="KW-1185">Reference proteome</keyword>
<keyword evidence="1" id="KW-0001">2Fe-2S</keyword>
<keyword evidence="3" id="KW-0408">Iron</keyword>
<keyword evidence="4" id="KW-0411">Iron-sulfur</keyword>
<evidence type="ECO:0000256" key="2">
    <source>
        <dbReference type="ARBA" id="ARBA00022723"/>
    </source>
</evidence>
<proteinExistence type="predicted"/>
<evidence type="ECO:0000313" key="6">
    <source>
        <dbReference type="EMBL" id="ASJ75107.1"/>
    </source>
</evidence>
<dbReference type="InterPro" id="IPR017941">
    <property type="entry name" value="Rieske_2Fe-2S"/>
</dbReference>
<dbReference type="RefSeq" id="WP_088920059.1">
    <property type="nucleotide sequence ID" value="NZ_CP018632.1"/>
</dbReference>
<organism evidence="6 7">
    <name type="scientific">Granulosicoccus antarcticus IMCC3135</name>
    <dbReference type="NCBI Taxonomy" id="1192854"/>
    <lineage>
        <taxon>Bacteria</taxon>
        <taxon>Pseudomonadati</taxon>
        <taxon>Pseudomonadota</taxon>
        <taxon>Gammaproteobacteria</taxon>
        <taxon>Chromatiales</taxon>
        <taxon>Granulosicoccaceae</taxon>
        <taxon>Granulosicoccus</taxon>
    </lineage>
</organism>
<dbReference type="KEGG" id="gai:IMCC3135_25220"/>
<accession>A0A2Z2P385</accession>
<dbReference type="Proteomes" id="UP000250079">
    <property type="component" value="Chromosome"/>
</dbReference>
<evidence type="ECO:0000256" key="1">
    <source>
        <dbReference type="ARBA" id="ARBA00022714"/>
    </source>
</evidence>
<evidence type="ECO:0000256" key="4">
    <source>
        <dbReference type="ARBA" id="ARBA00023014"/>
    </source>
</evidence>
<keyword evidence="2" id="KW-0479">Metal-binding</keyword>
<name>A0A2Z2P385_9GAMM</name>
<sequence>MDRRTFTSLCTALIAGAASTHANSGSQRIHYPTSRLIYEDDSSVTLASLQTGRAYIFGYPYLTTPCFLMRLGKSAPARGSWPGGLDTDQSVVAFSAICSHKMSHPAKPISHIAYRPEPIVFHDSNGERQTRDGLVSCCSERSVYDPAAGGEVLSGPAPAPLAAIALSHDDSGNLSATGSFGPDQYEQFLTKFGFRLAMEYGVTDVRQRAAERIVVVPAEEFSTQQVLC</sequence>
<dbReference type="EMBL" id="CP018632">
    <property type="protein sequence ID" value="ASJ75107.1"/>
    <property type="molecule type" value="Genomic_DNA"/>
</dbReference>
<gene>
    <name evidence="6" type="ORF">IMCC3135_25220</name>
</gene>
<dbReference type="InterPro" id="IPR036922">
    <property type="entry name" value="Rieske_2Fe-2S_sf"/>
</dbReference>
<reference evidence="6 7" key="1">
    <citation type="submission" date="2016-12" db="EMBL/GenBank/DDBJ databases">
        <authorList>
            <person name="Song W.-J."/>
            <person name="Kurnit D.M."/>
        </authorList>
    </citation>
    <scope>NUCLEOTIDE SEQUENCE [LARGE SCALE GENOMIC DNA]</scope>
    <source>
        <strain evidence="6 7">IMCC3135</strain>
    </source>
</reference>
<dbReference type="AlphaFoldDB" id="A0A2Z2P385"/>
<dbReference type="GO" id="GO:0046872">
    <property type="term" value="F:metal ion binding"/>
    <property type="evidence" value="ECO:0007669"/>
    <property type="project" value="UniProtKB-KW"/>
</dbReference>